<accession>A0A813VZB4</accession>
<dbReference type="PANTHER" id="PTHR46517">
    <property type="entry name" value="FRUCTOSE-2,6-BISPHOSPHATASE TIGAR"/>
    <property type="match status" value="1"/>
</dbReference>
<dbReference type="InterPro" id="IPR051695">
    <property type="entry name" value="Phosphoglycerate_Mutase"/>
</dbReference>
<dbReference type="AlphaFoldDB" id="A0A813VZB4"/>
<feature type="transmembrane region" description="Helical" evidence="2">
    <location>
        <begin position="207"/>
        <end position="228"/>
    </location>
</feature>
<organism evidence="3 4">
    <name type="scientific">Rotaria sordida</name>
    <dbReference type="NCBI Taxonomy" id="392033"/>
    <lineage>
        <taxon>Eukaryota</taxon>
        <taxon>Metazoa</taxon>
        <taxon>Spiralia</taxon>
        <taxon>Gnathifera</taxon>
        <taxon>Rotifera</taxon>
        <taxon>Eurotatoria</taxon>
        <taxon>Bdelloidea</taxon>
        <taxon>Philodinida</taxon>
        <taxon>Philodinidae</taxon>
        <taxon>Rotaria</taxon>
    </lineage>
</organism>
<reference evidence="3" key="1">
    <citation type="submission" date="2021-02" db="EMBL/GenBank/DDBJ databases">
        <authorList>
            <person name="Nowell W R."/>
        </authorList>
    </citation>
    <scope>NUCLEOTIDE SEQUENCE</scope>
</reference>
<evidence type="ECO:0000313" key="3">
    <source>
        <dbReference type="EMBL" id="CAF0848570.1"/>
    </source>
</evidence>
<dbReference type="EMBL" id="CAJNOT010000118">
    <property type="protein sequence ID" value="CAF0848570.1"/>
    <property type="molecule type" value="Genomic_DNA"/>
</dbReference>
<evidence type="ECO:0008006" key="5">
    <source>
        <dbReference type="Google" id="ProtNLM"/>
    </source>
</evidence>
<dbReference type="GO" id="GO:0005829">
    <property type="term" value="C:cytosol"/>
    <property type="evidence" value="ECO:0007669"/>
    <property type="project" value="TreeGrafter"/>
</dbReference>
<dbReference type="SUPFAM" id="SSF53254">
    <property type="entry name" value="Phosphoglycerate mutase-like"/>
    <property type="match status" value="1"/>
</dbReference>
<gene>
    <name evidence="3" type="ORF">ZHD862_LOCUS4752</name>
</gene>
<dbReference type="Proteomes" id="UP000663864">
    <property type="component" value="Unassembled WGS sequence"/>
</dbReference>
<keyword evidence="2" id="KW-0472">Membrane</keyword>
<protein>
    <recommendedName>
        <fullName evidence="5">Phosphoglycerate mutase</fullName>
    </recommendedName>
</protein>
<dbReference type="PANTHER" id="PTHR46517:SF1">
    <property type="entry name" value="FRUCTOSE-2,6-BISPHOSPHATASE TIGAR"/>
    <property type="match status" value="1"/>
</dbReference>
<feature type="transmembrane region" description="Helical" evidence="2">
    <location>
        <begin position="248"/>
        <end position="267"/>
    </location>
</feature>
<evidence type="ECO:0000256" key="1">
    <source>
        <dbReference type="ARBA" id="ARBA00022801"/>
    </source>
</evidence>
<dbReference type="GO" id="GO:0045820">
    <property type="term" value="P:negative regulation of glycolytic process"/>
    <property type="evidence" value="ECO:0007669"/>
    <property type="project" value="TreeGrafter"/>
</dbReference>
<evidence type="ECO:0000313" key="4">
    <source>
        <dbReference type="Proteomes" id="UP000663864"/>
    </source>
</evidence>
<dbReference type="Gene3D" id="3.40.50.1240">
    <property type="entry name" value="Phosphoglycerate mutase-like"/>
    <property type="match status" value="1"/>
</dbReference>
<sequence>MIELPRFETNNLQKNSTAHEIHRLIRVLSCEIKFDSLLYERRFGNAQGQRCQWLRELTKENGVPYINFTPSGAETNTQVREHVIKIFQKLCQEIFIKFCLKYFPYGNHFSDLDVFIVSHGCIIRELIKYFAYALQTDIGQYLDTIQELISNTSITRIEVTYSTNEQLIPTITLVLIDYHNKTHLINTNNEEFNLDTTNKYSLQLYKLFIFDIHIYHNNRYILIIMLFFRRRDTLSQSNLTDQERCIHACLFFAFIFVILTAVLFYFATTSKGTEEPRTYYYLGAGICLGFLLLIILCTIIYVRRFYGVSVSSTHHQGITSELEHDNSKYSNNDV</sequence>
<keyword evidence="1" id="KW-0378">Hydrolase</keyword>
<feature type="transmembrane region" description="Helical" evidence="2">
    <location>
        <begin position="279"/>
        <end position="302"/>
    </location>
</feature>
<name>A0A813VZB4_9BILA</name>
<keyword evidence="2" id="KW-0812">Transmembrane</keyword>
<dbReference type="InterPro" id="IPR029033">
    <property type="entry name" value="His_PPase_superfam"/>
</dbReference>
<dbReference type="GO" id="GO:0043456">
    <property type="term" value="P:regulation of pentose-phosphate shunt"/>
    <property type="evidence" value="ECO:0007669"/>
    <property type="project" value="TreeGrafter"/>
</dbReference>
<keyword evidence="2" id="KW-1133">Transmembrane helix</keyword>
<dbReference type="GO" id="GO:0004331">
    <property type="term" value="F:fructose-2,6-bisphosphate 2-phosphatase activity"/>
    <property type="evidence" value="ECO:0007669"/>
    <property type="project" value="TreeGrafter"/>
</dbReference>
<comment type="caution">
    <text evidence="3">The sequence shown here is derived from an EMBL/GenBank/DDBJ whole genome shotgun (WGS) entry which is preliminary data.</text>
</comment>
<proteinExistence type="predicted"/>
<evidence type="ECO:0000256" key="2">
    <source>
        <dbReference type="SAM" id="Phobius"/>
    </source>
</evidence>